<proteinExistence type="inferred from homology"/>
<name>A0A653CJP9_CALMS</name>
<protein>
    <recommendedName>
        <fullName evidence="11">Potassium channel domain-containing protein</fullName>
    </recommendedName>
</protein>
<dbReference type="EMBL" id="CAACVG010008000">
    <property type="protein sequence ID" value="VEN48003.1"/>
    <property type="molecule type" value="Genomic_DNA"/>
</dbReference>
<feature type="compositionally biased region" description="Basic and acidic residues" evidence="9">
    <location>
        <begin position="1"/>
        <end position="10"/>
    </location>
</feature>
<feature type="domain" description="Potassium channel" evidence="11">
    <location>
        <begin position="189"/>
        <end position="245"/>
    </location>
</feature>
<accession>A0A653CJP9</accession>
<feature type="transmembrane region" description="Helical" evidence="10">
    <location>
        <begin position="378"/>
        <end position="398"/>
    </location>
</feature>
<evidence type="ECO:0000256" key="4">
    <source>
        <dbReference type="ARBA" id="ARBA00022989"/>
    </source>
</evidence>
<dbReference type="PANTHER" id="PTHR11003:SF257">
    <property type="entry name" value="POTASSIUM CHANNEL DOMAIN-CONTAINING PROTEIN"/>
    <property type="match status" value="1"/>
</dbReference>
<evidence type="ECO:0000256" key="7">
    <source>
        <dbReference type="ARBA" id="ARBA00023303"/>
    </source>
</evidence>
<dbReference type="PANTHER" id="PTHR11003">
    <property type="entry name" value="POTASSIUM CHANNEL, SUBFAMILY K"/>
    <property type="match status" value="1"/>
</dbReference>
<dbReference type="SUPFAM" id="SSF81324">
    <property type="entry name" value="Voltage-gated potassium channels"/>
    <property type="match status" value="2"/>
</dbReference>
<keyword evidence="7 8" id="KW-0407">Ion channel</keyword>
<dbReference type="PRINTS" id="PR01333">
    <property type="entry name" value="2POREKCHANEL"/>
</dbReference>
<evidence type="ECO:0000256" key="6">
    <source>
        <dbReference type="ARBA" id="ARBA00023136"/>
    </source>
</evidence>
<keyword evidence="6 10" id="KW-0472">Membrane</keyword>
<dbReference type="InterPro" id="IPR013099">
    <property type="entry name" value="K_chnl_dom"/>
</dbReference>
<organism evidence="12 13">
    <name type="scientific">Callosobruchus maculatus</name>
    <name type="common">Southern cowpea weevil</name>
    <name type="synonym">Pulse bruchid</name>
    <dbReference type="NCBI Taxonomy" id="64391"/>
    <lineage>
        <taxon>Eukaryota</taxon>
        <taxon>Metazoa</taxon>
        <taxon>Ecdysozoa</taxon>
        <taxon>Arthropoda</taxon>
        <taxon>Hexapoda</taxon>
        <taxon>Insecta</taxon>
        <taxon>Pterygota</taxon>
        <taxon>Neoptera</taxon>
        <taxon>Endopterygota</taxon>
        <taxon>Coleoptera</taxon>
        <taxon>Polyphaga</taxon>
        <taxon>Cucujiformia</taxon>
        <taxon>Chrysomeloidea</taxon>
        <taxon>Chrysomelidae</taxon>
        <taxon>Bruchinae</taxon>
        <taxon>Bruchini</taxon>
        <taxon>Callosobruchus</taxon>
    </lineage>
</organism>
<evidence type="ECO:0000256" key="2">
    <source>
        <dbReference type="ARBA" id="ARBA00022448"/>
    </source>
</evidence>
<evidence type="ECO:0000256" key="9">
    <source>
        <dbReference type="SAM" id="MobiDB-lite"/>
    </source>
</evidence>
<feature type="transmembrane region" description="Helical" evidence="10">
    <location>
        <begin position="51"/>
        <end position="80"/>
    </location>
</feature>
<reference evidence="12 13" key="1">
    <citation type="submission" date="2019-01" db="EMBL/GenBank/DDBJ databases">
        <authorList>
            <person name="Sayadi A."/>
        </authorList>
    </citation>
    <scope>NUCLEOTIDE SEQUENCE [LARGE SCALE GENOMIC DNA]</scope>
</reference>
<dbReference type="GO" id="GO:0005886">
    <property type="term" value="C:plasma membrane"/>
    <property type="evidence" value="ECO:0007669"/>
    <property type="project" value="TreeGrafter"/>
</dbReference>
<keyword evidence="4 10" id="KW-1133">Transmembrane helix</keyword>
<feature type="transmembrane region" description="Helical" evidence="10">
    <location>
        <begin position="418"/>
        <end position="439"/>
    </location>
</feature>
<comment type="subcellular location">
    <subcellularLocation>
        <location evidence="1">Membrane</location>
        <topology evidence="1">Multi-pass membrane protein</topology>
    </subcellularLocation>
</comment>
<keyword evidence="13" id="KW-1185">Reference proteome</keyword>
<gene>
    <name evidence="12" type="ORF">CALMAC_LOCUS9607</name>
</gene>
<keyword evidence="5 8" id="KW-0406">Ion transport</keyword>
<dbReference type="Proteomes" id="UP000410492">
    <property type="component" value="Unassembled WGS sequence"/>
</dbReference>
<feature type="transmembrane region" description="Helical" evidence="10">
    <location>
        <begin position="195"/>
        <end position="212"/>
    </location>
</feature>
<feature type="domain" description="Potassium channel" evidence="11">
    <location>
        <begin position="355"/>
        <end position="441"/>
    </location>
</feature>
<dbReference type="GO" id="GO:0022841">
    <property type="term" value="F:potassium ion leak channel activity"/>
    <property type="evidence" value="ECO:0007669"/>
    <property type="project" value="TreeGrafter"/>
</dbReference>
<evidence type="ECO:0000313" key="13">
    <source>
        <dbReference type="Proteomes" id="UP000410492"/>
    </source>
</evidence>
<dbReference type="OrthoDB" id="297496at2759"/>
<keyword evidence="3 8" id="KW-0812">Transmembrane</keyword>
<dbReference type="AlphaFoldDB" id="A0A653CJP9"/>
<feature type="region of interest" description="Disordered" evidence="9">
    <location>
        <begin position="1"/>
        <end position="29"/>
    </location>
</feature>
<dbReference type="GO" id="GO:0030322">
    <property type="term" value="P:stabilization of membrane potential"/>
    <property type="evidence" value="ECO:0007669"/>
    <property type="project" value="TreeGrafter"/>
</dbReference>
<evidence type="ECO:0000256" key="3">
    <source>
        <dbReference type="ARBA" id="ARBA00022692"/>
    </source>
</evidence>
<dbReference type="Gene3D" id="1.10.287.70">
    <property type="match status" value="1"/>
</dbReference>
<feature type="region of interest" description="Disordered" evidence="9">
    <location>
        <begin position="454"/>
        <end position="476"/>
    </location>
</feature>
<evidence type="ECO:0000259" key="11">
    <source>
        <dbReference type="Pfam" id="PF07885"/>
    </source>
</evidence>
<dbReference type="InterPro" id="IPR003280">
    <property type="entry name" value="2pore_dom_K_chnl"/>
</dbReference>
<feature type="transmembrane region" description="Helical" evidence="10">
    <location>
        <begin position="224"/>
        <end position="244"/>
    </location>
</feature>
<feature type="transmembrane region" description="Helical" evidence="10">
    <location>
        <begin position="344"/>
        <end position="366"/>
    </location>
</feature>
<keyword evidence="2 8" id="KW-0813">Transport</keyword>
<sequence>MEKDSGHYHYDPYPTVSRQNTNSLKRDTAKKKKEESSCCCFSKKARRKSKAFLAGLATNLGICILLFGYTLIGSVIFLAIEGGSTYQHQILATTSLSPSISSGNKGFLNTSAELKAKADEARAKTVENIWDITVSLNILYRDNWTRLAAQEITRFQNELLKSMAEEMASQQPVQVAKLGGKQVQPDNYEWTFAKAFLYSLTVLTTIGYGNIAPRTALGKAVTMGYAMVGIPLTLLYLSSVGSILSRVARGVFSRALCCCLCSNCGYCCYDEKRMAEKEKRMKKKRQQMELQQQLGLQEPFYVRSNSSYSNSLHSPCRDGVASKEVDSFSGTDNDSKTSMHGWSILAPILLCLCTMFIYICFGTFVLYKMEGWPLLDGFYFCFMSLTTIGFGDMTPGAASLLPHPSVVTPGTGGDSGTVWFVAIYIMSGMALTAMCFNVVHDEIVHRLKHQAKSMPKLSSGSFPDELSMGDPFSMPS</sequence>
<evidence type="ECO:0000256" key="1">
    <source>
        <dbReference type="ARBA" id="ARBA00004141"/>
    </source>
</evidence>
<evidence type="ECO:0000313" key="12">
    <source>
        <dbReference type="EMBL" id="VEN48003.1"/>
    </source>
</evidence>
<evidence type="ECO:0000256" key="10">
    <source>
        <dbReference type="SAM" id="Phobius"/>
    </source>
</evidence>
<comment type="similarity">
    <text evidence="8">Belongs to the two pore domain potassium channel (TC 1.A.1.8) family.</text>
</comment>
<dbReference type="Pfam" id="PF07885">
    <property type="entry name" value="Ion_trans_2"/>
    <property type="match status" value="2"/>
</dbReference>
<evidence type="ECO:0000256" key="5">
    <source>
        <dbReference type="ARBA" id="ARBA00023065"/>
    </source>
</evidence>
<evidence type="ECO:0000256" key="8">
    <source>
        <dbReference type="RuleBase" id="RU003857"/>
    </source>
</evidence>
<dbReference type="GO" id="GO:0015271">
    <property type="term" value="F:outward rectifier potassium channel activity"/>
    <property type="evidence" value="ECO:0007669"/>
    <property type="project" value="TreeGrafter"/>
</dbReference>